<dbReference type="Pfam" id="PF02446">
    <property type="entry name" value="Glyco_hydro_77"/>
    <property type="match status" value="1"/>
</dbReference>
<evidence type="ECO:0000313" key="11">
    <source>
        <dbReference type="EMBL" id="GHF97812.1"/>
    </source>
</evidence>
<evidence type="ECO:0000256" key="1">
    <source>
        <dbReference type="ARBA" id="ARBA00000439"/>
    </source>
</evidence>
<evidence type="ECO:0000256" key="2">
    <source>
        <dbReference type="ARBA" id="ARBA00005684"/>
    </source>
</evidence>
<gene>
    <name evidence="11" type="ORF">GCM10017783_07050</name>
</gene>
<comment type="similarity">
    <text evidence="2 10">Belongs to the disproportionating enzyme family.</text>
</comment>
<dbReference type="RefSeq" id="WP_189642305.1">
    <property type="nucleotide sequence ID" value="NZ_BNAL01000006.1"/>
</dbReference>
<proteinExistence type="inferred from homology"/>
<protein>
    <recommendedName>
        <fullName evidence="4 10">4-alpha-glucanotransferase</fullName>
        <ecNumber evidence="3 10">2.4.1.25</ecNumber>
    </recommendedName>
    <alternativeName>
        <fullName evidence="8 10">Amylomaltase</fullName>
    </alternativeName>
    <alternativeName>
        <fullName evidence="9 10">Disproportionating enzyme</fullName>
    </alternativeName>
</protein>
<evidence type="ECO:0000256" key="3">
    <source>
        <dbReference type="ARBA" id="ARBA00012560"/>
    </source>
</evidence>
<comment type="catalytic activity">
    <reaction evidence="1 10">
        <text>Transfers a segment of a (1-&gt;4)-alpha-D-glucan to a new position in an acceptor, which may be glucose or a (1-&gt;4)-alpha-D-glucan.</text>
        <dbReference type="EC" id="2.4.1.25"/>
    </reaction>
</comment>
<keyword evidence="7 10" id="KW-0119">Carbohydrate metabolism</keyword>
<accession>A0ABQ3K2V7</accession>
<organism evidence="11 12">
    <name type="scientific">Deinococcus piscis</name>
    <dbReference type="NCBI Taxonomy" id="394230"/>
    <lineage>
        <taxon>Bacteria</taxon>
        <taxon>Thermotogati</taxon>
        <taxon>Deinococcota</taxon>
        <taxon>Deinococci</taxon>
        <taxon>Deinococcales</taxon>
        <taxon>Deinococcaceae</taxon>
        <taxon>Deinococcus</taxon>
    </lineage>
</organism>
<comment type="caution">
    <text evidence="11">The sequence shown here is derived from an EMBL/GenBank/DDBJ whole genome shotgun (WGS) entry which is preliminary data.</text>
</comment>
<dbReference type="NCBIfam" id="NF011080">
    <property type="entry name" value="PRK14508.1-3"/>
    <property type="match status" value="1"/>
</dbReference>
<evidence type="ECO:0000256" key="7">
    <source>
        <dbReference type="ARBA" id="ARBA00023277"/>
    </source>
</evidence>
<keyword evidence="6 10" id="KW-0808">Transferase</keyword>
<dbReference type="SUPFAM" id="SSF51445">
    <property type="entry name" value="(Trans)glycosidases"/>
    <property type="match status" value="1"/>
</dbReference>
<dbReference type="InterPro" id="IPR017853">
    <property type="entry name" value="GH"/>
</dbReference>
<evidence type="ECO:0000256" key="6">
    <source>
        <dbReference type="ARBA" id="ARBA00022679"/>
    </source>
</evidence>
<sequence>MTQTPAPDLSSISDYASLPEHRSSGVLLHPTSLPGPYGTGELGHEARQWVDWLQEAGQTYWQILPLGPTGHGNSPYQTLGAFAGNPLLISLSELLGSGLLSAADLHAAPLHPERVDFDAQTAWRSELLWTAYRRFQAGEGPAELAAEFSAYKAAQARWLDNYALFRALKEVHGGAAWFQWAAEYRRRDQAALTRFQQDHFDVVEHIRFIQFLFERQWQALRAYAGERGVQIVGDLPIFVALDSSDVWAHQDLFALDEQGQPTVQAGVPPDYFAAEGQLWGNPLYRWDRMQEQGFDWWVARFARSRELYDLIRVDHFRGFEAYWEVPYPAENAMGGRWVPAPGRELLAEVRRRLGDLPIIAEDLGVITPKVEELRDEFELPGMVVLQFAFSDEDFWNSPFYPANIVRNRVVYTGTHDNDTTLGWWRTASDLEKHHFRSFTASDPAEDEVTWRMLGIAWHSRARVAIAPLQDLLNLGTDARMNVPGSATGHWGWRADASALTPELAARLRELTEESGRLAAQVQAAD</sequence>
<evidence type="ECO:0000256" key="4">
    <source>
        <dbReference type="ARBA" id="ARBA00020295"/>
    </source>
</evidence>
<dbReference type="EC" id="2.4.1.25" evidence="3 10"/>
<evidence type="ECO:0000256" key="5">
    <source>
        <dbReference type="ARBA" id="ARBA00022676"/>
    </source>
</evidence>
<evidence type="ECO:0000256" key="9">
    <source>
        <dbReference type="ARBA" id="ARBA00031501"/>
    </source>
</evidence>
<evidence type="ECO:0000256" key="8">
    <source>
        <dbReference type="ARBA" id="ARBA00031423"/>
    </source>
</evidence>
<dbReference type="NCBIfam" id="TIGR00217">
    <property type="entry name" value="malQ"/>
    <property type="match status" value="1"/>
</dbReference>
<keyword evidence="12" id="KW-1185">Reference proteome</keyword>
<dbReference type="PANTHER" id="PTHR32438">
    <property type="entry name" value="4-ALPHA-GLUCANOTRANSFERASE DPE1, CHLOROPLASTIC/AMYLOPLASTIC"/>
    <property type="match status" value="1"/>
</dbReference>
<evidence type="ECO:0000313" key="12">
    <source>
        <dbReference type="Proteomes" id="UP000632154"/>
    </source>
</evidence>
<evidence type="ECO:0000256" key="10">
    <source>
        <dbReference type="RuleBase" id="RU361207"/>
    </source>
</evidence>
<dbReference type="Proteomes" id="UP000632154">
    <property type="component" value="Unassembled WGS sequence"/>
</dbReference>
<name>A0ABQ3K2V7_9DEIO</name>
<dbReference type="InterPro" id="IPR003385">
    <property type="entry name" value="Glyco_hydro_77"/>
</dbReference>
<keyword evidence="5 10" id="KW-0328">Glycosyltransferase</keyword>
<reference evidence="12" key="1">
    <citation type="journal article" date="2019" name="Int. J. Syst. Evol. Microbiol.">
        <title>The Global Catalogue of Microorganisms (GCM) 10K type strain sequencing project: providing services to taxonomists for standard genome sequencing and annotation.</title>
        <authorList>
            <consortium name="The Broad Institute Genomics Platform"/>
            <consortium name="The Broad Institute Genome Sequencing Center for Infectious Disease"/>
            <person name="Wu L."/>
            <person name="Ma J."/>
        </authorList>
    </citation>
    <scope>NUCLEOTIDE SEQUENCE [LARGE SCALE GENOMIC DNA]</scope>
    <source>
        <strain evidence="12">CGMCC 1.18439</strain>
    </source>
</reference>
<dbReference type="Gene3D" id="3.20.20.80">
    <property type="entry name" value="Glycosidases"/>
    <property type="match status" value="1"/>
</dbReference>
<dbReference type="PANTHER" id="PTHR32438:SF5">
    <property type="entry name" value="4-ALPHA-GLUCANOTRANSFERASE DPE1, CHLOROPLASTIC_AMYLOPLASTIC"/>
    <property type="match status" value="1"/>
</dbReference>
<dbReference type="EMBL" id="BNAL01000006">
    <property type="protein sequence ID" value="GHF97812.1"/>
    <property type="molecule type" value="Genomic_DNA"/>
</dbReference>